<evidence type="ECO:0000313" key="2">
    <source>
        <dbReference type="Proteomes" id="UP000190150"/>
    </source>
</evidence>
<dbReference type="STRING" id="1513896.SAMN05660841_00140"/>
<dbReference type="Proteomes" id="UP000190150">
    <property type="component" value="Unassembled WGS sequence"/>
</dbReference>
<name>A0A1T5ASN8_9SPHI</name>
<keyword evidence="2" id="KW-1185">Reference proteome</keyword>
<protein>
    <submittedName>
        <fullName evidence="1">Uncharacterized protein</fullName>
    </submittedName>
</protein>
<dbReference type="EMBL" id="FUZF01000001">
    <property type="protein sequence ID" value="SKB38071.1"/>
    <property type="molecule type" value="Genomic_DNA"/>
</dbReference>
<proteinExistence type="predicted"/>
<sequence length="270" mass="31715">MIIRQTYLESEVLYQVMERLYLQLKEMMQELAPEGWHNSPYHFPFELIEGEGEVLYNGYQMVAQAYEQQFGRCPRRYLEEATKTMNMVCKANPHETRIGEMVYLIEFALVRLTQNGLLFKGSDPATYYVIDEFDIAEQSYLLGIELTLPGIAFCNIPLLSPARHELLFHLDLSVLYTHLLKAFAQLHYDWRYYNEALKMQWIRWRIAKIVNRNDGENSQQSLWIQVKESIASIERAQPPNEVIAYMGTHDKLPVGYPPTMEDLEYISRIT</sequence>
<dbReference type="AlphaFoldDB" id="A0A1T5ASN8"/>
<accession>A0A1T5ASN8</accession>
<reference evidence="2" key="1">
    <citation type="submission" date="2017-02" db="EMBL/GenBank/DDBJ databases">
        <authorList>
            <person name="Varghese N."/>
            <person name="Submissions S."/>
        </authorList>
    </citation>
    <scope>NUCLEOTIDE SEQUENCE [LARGE SCALE GENOMIC DNA]</scope>
    <source>
        <strain evidence="2">DSM 24091</strain>
    </source>
</reference>
<dbReference type="RefSeq" id="WP_079640501.1">
    <property type="nucleotide sequence ID" value="NZ_FUZF01000001.1"/>
</dbReference>
<organism evidence="1 2">
    <name type="scientific">Sphingobacterium nematocida</name>
    <dbReference type="NCBI Taxonomy" id="1513896"/>
    <lineage>
        <taxon>Bacteria</taxon>
        <taxon>Pseudomonadati</taxon>
        <taxon>Bacteroidota</taxon>
        <taxon>Sphingobacteriia</taxon>
        <taxon>Sphingobacteriales</taxon>
        <taxon>Sphingobacteriaceae</taxon>
        <taxon>Sphingobacterium</taxon>
    </lineage>
</organism>
<evidence type="ECO:0000313" key="1">
    <source>
        <dbReference type="EMBL" id="SKB38071.1"/>
    </source>
</evidence>
<gene>
    <name evidence="1" type="ORF">SAMN05660841_00140</name>
</gene>
<dbReference type="OrthoDB" id="714947at2"/>